<dbReference type="InParanoid" id="A0A165JJW5"/>
<evidence type="ECO:0000256" key="1">
    <source>
        <dbReference type="SAM" id="SignalP"/>
    </source>
</evidence>
<organism evidence="2 3">
    <name type="scientific">Exidia glandulosa HHB12029</name>
    <dbReference type="NCBI Taxonomy" id="1314781"/>
    <lineage>
        <taxon>Eukaryota</taxon>
        <taxon>Fungi</taxon>
        <taxon>Dikarya</taxon>
        <taxon>Basidiomycota</taxon>
        <taxon>Agaricomycotina</taxon>
        <taxon>Agaricomycetes</taxon>
        <taxon>Auriculariales</taxon>
        <taxon>Exidiaceae</taxon>
        <taxon>Exidia</taxon>
    </lineage>
</organism>
<protein>
    <recommendedName>
        <fullName evidence="4">Extracellular membrane protein CFEM domain-containing protein</fullName>
    </recommendedName>
</protein>
<dbReference type="OrthoDB" id="2886613at2759"/>
<feature type="chain" id="PRO_5007860088" description="Extracellular membrane protein CFEM domain-containing protein" evidence="1">
    <location>
        <begin position="20"/>
        <end position="80"/>
    </location>
</feature>
<evidence type="ECO:0008006" key="4">
    <source>
        <dbReference type="Google" id="ProtNLM"/>
    </source>
</evidence>
<evidence type="ECO:0000313" key="2">
    <source>
        <dbReference type="EMBL" id="KZV94947.1"/>
    </source>
</evidence>
<sequence length="80" mass="8157">MKFLAVVLLAVAAAFPAEACKCLDVGGGNNIANTENCCASLDGSFQGGNDCAASTISEHLSNFRSCCQTSGSQTSDCDFP</sequence>
<dbReference type="Proteomes" id="UP000077266">
    <property type="component" value="Unassembled WGS sequence"/>
</dbReference>
<keyword evidence="3" id="KW-1185">Reference proteome</keyword>
<dbReference type="EMBL" id="KV425965">
    <property type="protein sequence ID" value="KZV94947.1"/>
    <property type="molecule type" value="Genomic_DNA"/>
</dbReference>
<evidence type="ECO:0000313" key="3">
    <source>
        <dbReference type="Proteomes" id="UP000077266"/>
    </source>
</evidence>
<gene>
    <name evidence="2" type="ORF">EXIGLDRAFT_736175</name>
</gene>
<proteinExistence type="predicted"/>
<reference evidence="2 3" key="1">
    <citation type="journal article" date="2016" name="Mol. Biol. Evol.">
        <title>Comparative Genomics of Early-Diverging Mushroom-Forming Fungi Provides Insights into the Origins of Lignocellulose Decay Capabilities.</title>
        <authorList>
            <person name="Nagy L.G."/>
            <person name="Riley R."/>
            <person name="Tritt A."/>
            <person name="Adam C."/>
            <person name="Daum C."/>
            <person name="Floudas D."/>
            <person name="Sun H."/>
            <person name="Yadav J.S."/>
            <person name="Pangilinan J."/>
            <person name="Larsson K.H."/>
            <person name="Matsuura K."/>
            <person name="Barry K."/>
            <person name="Labutti K."/>
            <person name="Kuo R."/>
            <person name="Ohm R.A."/>
            <person name="Bhattacharya S.S."/>
            <person name="Shirouzu T."/>
            <person name="Yoshinaga Y."/>
            <person name="Martin F.M."/>
            <person name="Grigoriev I.V."/>
            <person name="Hibbett D.S."/>
        </authorList>
    </citation>
    <scope>NUCLEOTIDE SEQUENCE [LARGE SCALE GENOMIC DNA]</scope>
    <source>
        <strain evidence="2 3">HHB12029</strain>
    </source>
</reference>
<feature type="signal peptide" evidence="1">
    <location>
        <begin position="1"/>
        <end position="19"/>
    </location>
</feature>
<name>A0A165JJW5_EXIGL</name>
<dbReference type="AlphaFoldDB" id="A0A165JJW5"/>
<accession>A0A165JJW5</accession>
<keyword evidence="1" id="KW-0732">Signal</keyword>